<proteinExistence type="predicted"/>
<evidence type="ECO:0000256" key="1">
    <source>
        <dbReference type="SAM" id="MobiDB-lite"/>
    </source>
</evidence>
<dbReference type="PANTHER" id="PTHR42055">
    <property type="entry name" value="YALI0E03476P"/>
    <property type="match status" value="1"/>
</dbReference>
<evidence type="ECO:0000313" key="3">
    <source>
        <dbReference type="EMBL" id="KAF2017346.1"/>
    </source>
</evidence>
<organism evidence="3 4">
    <name type="scientific">Aaosphaeria arxii CBS 175.79</name>
    <dbReference type="NCBI Taxonomy" id="1450172"/>
    <lineage>
        <taxon>Eukaryota</taxon>
        <taxon>Fungi</taxon>
        <taxon>Dikarya</taxon>
        <taxon>Ascomycota</taxon>
        <taxon>Pezizomycotina</taxon>
        <taxon>Dothideomycetes</taxon>
        <taxon>Pleosporomycetidae</taxon>
        <taxon>Pleosporales</taxon>
        <taxon>Pleosporales incertae sedis</taxon>
        <taxon>Aaosphaeria</taxon>
    </lineage>
</organism>
<feature type="compositionally biased region" description="Basic and acidic residues" evidence="1">
    <location>
        <begin position="614"/>
        <end position="634"/>
    </location>
</feature>
<dbReference type="RefSeq" id="XP_033385685.1">
    <property type="nucleotide sequence ID" value="XM_033527457.1"/>
</dbReference>
<keyword evidence="2" id="KW-0472">Membrane</keyword>
<feature type="region of interest" description="Disordered" evidence="1">
    <location>
        <begin position="614"/>
        <end position="652"/>
    </location>
</feature>
<keyword evidence="2" id="KW-0812">Transmembrane</keyword>
<dbReference type="OrthoDB" id="5312133at2759"/>
<accession>A0A6A5XWL9</accession>
<protein>
    <submittedName>
        <fullName evidence="3">Uncharacterized protein</fullName>
    </submittedName>
</protein>
<dbReference type="GeneID" id="54284854"/>
<dbReference type="EMBL" id="ML978068">
    <property type="protein sequence ID" value="KAF2017346.1"/>
    <property type="molecule type" value="Genomic_DNA"/>
</dbReference>
<sequence>MPTQHTCFGRPVRLQMPPRRFQFLLGFVLIVAVYLGVSGPTPSAELYEEVAEAVKNPHLPSVPKLEDLPKVPIGPVPNPFGPAAHKPPPSANSTTDSQYRPLQWLPDFKWRNPFSSSVTHDEDIAVLPPLKERPPIYTFYDVRGKQGKEVSVAESRLILAWRRAWWAQGFKPQVLSRDESEKHPLYDLVQRMKLDSKVELEFMKWLAWGHMEGGILANWLALPMAHYDNPMLSFLRRKEYPLLSRVDTLQHGIFFGEGGAVNDVIKKLVNHDLFKNTTATKDKITELGKKPGGPFVNLLSQKEIAVEPKADGIAYYSIDTIAKTYGVVADKLNATTQVEGLTMLATLINSHLHLTFQDIFSEGVAVLKPLPEHSSALMYEAIDIARNLTQCPTSPMPESCPPNRPKCKPCDPEKAKGPALYPAYKNTSTLFTIGTVPHPYTMNLLRYNRDDLDGNFLRRNGERDQWLTATTVESVGETHSSEERVVHFKEAVAAPHNASNSLWLTAERETQIDLDWIFGFNLPQEAAEARGVGHLKDVPGVKTFPRPAQPTPLNEAKKPDDEAIANEEKRLIKARDALKSKDRRMREIIQMVEQWSMADTEAWKFATAWSARRRQERETWEKEEQKYAGSERKAGVRPGGKGLSRWTDKLTG</sequence>
<dbReference type="AlphaFoldDB" id="A0A6A5XWL9"/>
<evidence type="ECO:0000256" key="2">
    <source>
        <dbReference type="SAM" id="Phobius"/>
    </source>
</evidence>
<keyword evidence="2" id="KW-1133">Transmembrane helix</keyword>
<dbReference type="PANTHER" id="PTHR42055:SF1">
    <property type="entry name" value="YALI0E03476P"/>
    <property type="match status" value="1"/>
</dbReference>
<name>A0A6A5XWL9_9PLEO</name>
<evidence type="ECO:0000313" key="4">
    <source>
        <dbReference type="Proteomes" id="UP000799778"/>
    </source>
</evidence>
<feature type="region of interest" description="Disordered" evidence="1">
    <location>
        <begin position="77"/>
        <end position="97"/>
    </location>
</feature>
<reference evidence="3" key="1">
    <citation type="journal article" date="2020" name="Stud. Mycol.">
        <title>101 Dothideomycetes genomes: a test case for predicting lifestyles and emergence of pathogens.</title>
        <authorList>
            <person name="Haridas S."/>
            <person name="Albert R."/>
            <person name="Binder M."/>
            <person name="Bloem J."/>
            <person name="Labutti K."/>
            <person name="Salamov A."/>
            <person name="Andreopoulos B."/>
            <person name="Baker S."/>
            <person name="Barry K."/>
            <person name="Bills G."/>
            <person name="Bluhm B."/>
            <person name="Cannon C."/>
            <person name="Castanera R."/>
            <person name="Culley D."/>
            <person name="Daum C."/>
            <person name="Ezra D."/>
            <person name="Gonzalez J."/>
            <person name="Henrissat B."/>
            <person name="Kuo A."/>
            <person name="Liang C."/>
            <person name="Lipzen A."/>
            <person name="Lutzoni F."/>
            <person name="Magnuson J."/>
            <person name="Mondo S."/>
            <person name="Nolan M."/>
            <person name="Ohm R."/>
            <person name="Pangilinan J."/>
            <person name="Park H.-J."/>
            <person name="Ramirez L."/>
            <person name="Alfaro M."/>
            <person name="Sun H."/>
            <person name="Tritt A."/>
            <person name="Yoshinaga Y."/>
            <person name="Zwiers L.-H."/>
            <person name="Turgeon B."/>
            <person name="Goodwin S."/>
            <person name="Spatafora J."/>
            <person name="Crous P."/>
            <person name="Grigoriev I."/>
        </authorList>
    </citation>
    <scope>NUCLEOTIDE SEQUENCE</scope>
    <source>
        <strain evidence="3">CBS 175.79</strain>
    </source>
</reference>
<gene>
    <name evidence="3" type="ORF">BU24DRAFT_420390</name>
</gene>
<keyword evidence="4" id="KW-1185">Reference proteome</keyword>
<dbReference type="Proteomes" id="UP000799778">
    <property type="component" value="Unassembled WGS sequence"/>
</dbReference>
<feature type="transmembrane region" description="Helical" evidence="2">
    <location>
        <begin position="21"/>
        <end position="37"/>
    </location>
</feature>
<feature type="compositionally biased region" description="Pro residues" evidence="1">
    <location>
        <begin position="77"/>
        <end position="90"/>
    </location>
</feature>